<dbReference type="PANTHER" id="PTHR35093:SF8">
    <property type="entry name" value="OUTER MEMBRANE PROTEIN NMB0088-RELATED"/>
    <property type="match status" value="1"/>
</dbReference>
<dbReference type="GO" id="GO:0009279">
    <property type="term" value="C:cell outer membrane"/>
    <property type="evidence" value="ECO:0007669"/>
    <property type="project" value="UniProtKB-SubCell"/>
</dbReference>
<protein>
    <submittedName>
        <fullName evidence="9">Long-chain fatty acid transporter</fullName>
    </submittedName>
</protein>
<evidence type="ECO:0000256" key="4">
    <source>
        <dbReference type="ARBA" id="ARBA00022692"/>
    </source>
</evidence>
<dbReference type="Gene3D" id="2.40.160.60">
    <property type="entry name" value="Outer membrane protein transport protein (OMPP1/FadL/TodX)"/>
    <property type="match status" value="1"/>
</dbReference>
<evidence type="ECO:0000313" key="10">
    <source>
        <dbReference type="Proteomes" id="UP000014523"/>
    </source>
</evidence>
<dbReference type="GO" id="GO:0015483">
    <property type="term" value="F:long-chain fatty acid transporting porin activity"/>
    <property type="evidence" value="ECO:0007669"/>
    <property type="project" value="TreeGrafter"/>
</dbReference>
<evidence type="ECO:0000256" key="5">
    <source>
        <dbReference type="ARBA" id="ARBA00022729"/>
    </source>
</evidence>
<keyword evidence="3" id="KW-1134">Transmembrane beta strand</keyword>
<evidence type="ECO:0000256" key="7">
    <source>
        <dbReference type="ARBA" id="ARBA00023237"/>
    </source>
</evidence>
<keyword evidence="7" id="KW-0998">Cell outer membrane</keyword>
<dbReference type="InterPro" id="IPR005017">
    <property type="entry name" value="OMPP1/FadL/TodX"/>
</dbReference>
<evidence type="ECO:0000256" key="1">
    <source>
        <dbReference type="ARBA" id="ARBA00004571"/>
    </source>
</evidence>
<keyword evidence="5 8" id="KW-0732">Signal</keyword>
<dbReference type="RefSeq" id="WP_016541416.1">
    <property type="nucleotide sequence ID" value="NZ_ASQH01000009.1"/>
</dbReference>
<dbReference type="GeneID" id="99061559"/>
<evidence type="ECO:0000313" key="9">
    <source>
        <dbReference type="EMBL" id="EPF91787.1"/>
    </source>
</evidence>
<evidence type="ECO:0000256" key="2">
    <source>
        <dbReference type="ARBA" id="ARBA00008163"/>
    </source>
</evidence>
<dbReference type="Pfam" id="PF03349">
    <property type="entry name" value="Toluene_X"/>
    <property type="match status" value="1"/>
</dbReference>
<evidence type="ECO:0000256" key="6">
    <source>
        <dbReference type="ARBA" id="ARBA00023136"/>
    </source>
</evidence>
<comment type="caution">
    <text evidence="9">The sequence shown here is derived from an EMBL/GenBank/DDBJ whole genome shotgun (WGS) entry which is preliminary data.</text>
</comment>
<gene>
    <name evidence="9" type="ORF">F957_00775</name>
</gene>
<evidence type="ECO:0000256" key="3">
    <source>
        <dbReference type="ARBA" id="ARBA00022452"/>
    </source>
</evidence>
<dbReference type="AlphaFoldDB" id="A0A829HJ54"/>
<comment type="subcellular location">
    <subcellularLocation>
        <location evidence="1">Cell outer membrane</location>
        <topology evidence="1">Multi-pass membrane protein</topology>
    </subcellularLocation>
</comment>
<reference evidence="9 10" key="1">
    <citation type="submission" date="2013-06" db="EMBL/GenBank/DDBJ databases">
        <title>The Genome Sequence of Acinetobacter gyllenbergii CIP 110306.</title>
        <authorList>
            <consortium name="The Broad Institute Genome Sequencing Platform"/>
            <consortium name="The Broad Institute Genome Sequencing Center for Infectious Disease"/>
            <person name="Cerqueira G."/>
            <person name="Feldgarden M."/>
            <person name="Courvalin P."/>
            <person name="Perichon B."/>
            <person name="Grillot-Courvalin C."/>
            <person name="Clermont D."/>
            <person name="Rocha E."/>
            <person name="Yoon E.-J."/>
            <person name="Nemec A."/>
            <person name="Young S.K."/>
            <person name="Zeng Q."/>
            <person name="Gargeya S."/>
            <person name="Fitzgerald M."/>
            <person name="Abouelleil A."/>
            <person name="Alvarado L."/>
            <person name="Berlin A.M."/>
            <person name="Chapman S.B."/>
            <person name="Dewar J."/>
            <person name="Goldberg J."/>
            <person name="Griggs A."/>
            <person name="Gujja S."/>
            <person name="Hansen M."/>
            <person name="Howarth C."/>
            <person name="Imamovic A."/>
            <person name="Larimer J."/>
            <person name="McCowan C."/>
            <person name="Murphy C."/>
            <person name="Pearson M."/>
            <person name="Priest M."/>
            <person name="Roberts A."/>
            <person name="Saif S."/>
            <person name="Shea T."/>
            <person name="Sykes S."/>
            <person name="Wortman J."/>
            <person name="Nusbaum C."/>
            <person name="Birren B."/>
        </authorList>
    </citation>
    <scope>NUCLEOTIDE SEQUENCE [LARGE SCALE GENOMIC DNA]</scope>
    <source>
        <strain evidence="9 10">CIP 110306</strain>
    </source>
</reference>
<dbReference type="SUPFAM" id="SSF56935">
    <property type="entry name" value="Porins"/>
    <property type="match status" value="1"/>
</dbReference>
<evidence type="ECO:0000256" key="8">
    <source>
        <dbReference type="SAM" id="SignalP"/>
    </source>
</evidence>
<name>A0A829HJ54_9GAMM</name>
<dbReference type="Proteomes" id="UP000014523">
    <property type="component" value="Unassembled WGS sequence"/>
</dbReference>
<organism evidence="9 10">
    <name type="scientific">Acinetobacter gyllenbergii CIP 110306 = MTCC 11365</name>
    <dbReference type="NCBI Taxonomy" id="1217657"/>
    <lineage>
        <taxon>Bacteria</taxon>
        <taxon>Pseudomonadati</taxon>
        <taxon>Pseudomonadota</taxon>
        <taxon>Gammaproteobacteria</taxon>
        <taxon>Moraxellales</taxon>
        <taxon>Moraxellaceae</taxon>
        <taxon>Acinetobacter</taxon>
    </lineage>
</organism>
<keyword evidence="4" id="KW-0812">Transmembrane</keyword>
<keyword evidence="10" id="KW-1185">Reference proteome</keyword>
<sequence length="451" mass="47467">MKLKHLSTAMILATLPATGVFAAALDRSGQSISAFLQPGNYFEAGISVLDPTVKGKEAGTSKTTRNISDMGDDYYFPSAALKLQLTDKFSFGLLYDQPFGADAQYKGNNVFVASPSDPILGSLPITTGALGGTQGGTSVEVDSQNISMIFGFQPTENFNFYGGGVYQTIKGSVNLRGSAYSVYNGYDASIPEDGAAGWLAGAAFQIPEIALKASITYRSEIDHKINANETIALADAIGANSAMLGGAITQLVQAGQLTAAQAGAIQQTIGKAVAANQLEGQTKITTPQSVNLDFQTGIMANTVAFANVRWVNWKDFSIRPYKFGKVSEAVGGLVGRPNGFNLVEYSDDQWSVNAGVGRKLNDQWAGNVSVGWDSGAGNPVTTLGPTEGYWNVGVGVQYSPTPATFIAGGVKYFWLGDAKAQTGAQAGGNDYVAEFEDNKAIAYGLKIGYKF</sequence>
<accession>A0A829HJ54</accession>
<comment type="similarity">
    <text evidence="2">Belongs to the OmpP1/FadL family.</text>
</comment>
<keyword evidence="6" id="KW-0472">Membrane</keyword>
<proteinExistence type="inferred from homology"/>
<dbReference type="EMBL" id="ATGG01000008">
    <property type="protein sequence ID" value="EPF91787.1"/>
    <property type="molecule type" value="Genomic_DNA"/>
</dbReference>
<feature type="chain" id="PRO_5032564486" evidence="8">
    <location>
        <begin position="23"/>
        <end position="451"/>
    </location>
</feature>
<dbReference type="PANTHER" id="PTHR35093">
    <property type="entry name" value="OUTER MEMBRANE PROTEIN NMB0088-RELATED"/>
    <property type="match status" value="1"/>
</dbReference>
<feature type="signal peptide" evidence="8">
    <location>
        <begin position="1"/>
        <end position="22"/>
    </location>
</feature>